<dbReference type="GO" id="GO:0016747">
    <property type="term" value="F:acyltransferase activity, transferring groups other than amino-acyl groups"/>
    <property type="evidence" value="ECO:0007669"/>
    <property type="project" value="InterPro"/>
</dbReference>
<dbReference type="Proteomes" id="UP000283269">
    <property type="component" value="Unassembled WGS sequence"/>
</dbReference>
<dbReference type="PROSITE" id="PS51186">
    <property type="entry name" value="GNAT"/>
    <property type="match status" value="1"/>
</dbReference>
<reference evidence="2 3" key="1">
    <citation type="journal article" date="2018" name="Evol. Lett.">
        <title>Horizontal gene cluster transfer increased hallucinogenic mushroom diversity.</title>
        <authorList>
            <person name="Reynolds H.T."/>
            <person name="Vijayakumar V."/>
            <person name="Gluck-Thaler E."/>
            <person name="Korotkin H.B."/>
            <person name="Matheny P.B."/>
            <person name="Slot J.C."/>
        </authorList>
    </citation>
    <scope>NUCLEOTIDE SEQUENCE [LARGE SCALE GENOMIC DNA]</scope>
    <source>
        <strain evidence="2 3">2631</strain>
    </source>
</reference>
<sequence>MIAADGEILYPHVKRLIEPTAWTGDPFTEIIMGGNVDLSPLQIRANLQAALIGGEVHVITIGQRPEDIVGVAIWFPPGSSAFSRRAFYLRIEEQRAAGWNQFLESIPESLRKWWIEYFSPAMTRLSADTLGPGYSHDAWHLHIFGVMKSHHRKGYGKALLRLAEDQAKETHSPIVLETTTDVDVQIYKRLGFKVCGETNIESAQGIARIRLMFKEN</sequence>
<gene>
    <name evidence="2" type="ORF">CVT25_015821</name>
</gene>
<dbReference type="SUPFAM" id="SSF55729">
    <property type="entry name" value="Acyl-CoA N-acyltransferases (Nat)"/>
    <property type="match status" value="1"/>
</dbReference>
<dbReference type="STRING" id="93625.A0A409XIH3"/>
<accession>A0A409XIH3</accession>
<dbReference type="OrthoDB" id="4738875at2759"/>
<dbReference type="CDD" id="cd04301">
    <property type="entry name" value="NAT_SF"/>
    <property type="match status" value="1"/>
</dbReference>
<comment type="caution">
    <text evidence="2">The sequence shown here is derived from an EMBL/GenBank/DDBJ whole genome shotgun (WGS) entry which is preliminary data.</text>
</comment>
<feature type="domain" description="N-acetyltransferase" evidence="1">
    <location>
        <begin position="85"/>
        <end position="216"/>
    </location>
</feature>
<evidence type="ECO:0000313" key="2">
    <source>
        <dbReference type="EMBL" id="PPQ90531.1"/>
    </source>
</evidence>
<dbReference type="Gene3D" id="3.40.630.30">
    <property type="match status" value="1"/>
</dbReference>
<dbReference type="EMBL" id="NHYD01001617">
    <property type="protein sequence ID" value="PPQ90531.1"/>
    <property type="molecule type" value="Genomic_DNA"/>
</dbReference>
<dbReference type="InterPro" id="IPR016181">
    <property type="entry name" value="Acyl_CoA_acyltransferase"/>
</dbReference>
<organism evidence="2 3">
    <name type="scientific">Psilocybe cyanescens</name>
    <dbReference type="NCBI Taxonomy" id="93625"/>
    <lineage>
        <taxon>Eukaryota</taxon>
        <taxon>Fungi</taxon>
        <taxon>Dikarya</taxon>
        <taxon>Basidiomycota</taxon>
        <taxon>Agaricomycotina</taxon>
        <taxon>Agaricomycetes</taxon>
        <taxon>Agaricomycetidae</taxon>
        <taxon>Agaricales</taxon>
        <taxon>Agaricineae</taxon>
        <taxon>Strophariaceae</taxon>
        <taxon>Psilocybe</taxon>
    </lineage>
</organism>
<evidence type="ECO:0000313" key="3">
    <source>
        <dbReference type="Proteomes" id="UP000283269"/>
    </source>
</evidence>
<dbReference type="PANTHER" id="PTHR42791">
    <property type="entry name" value="GNAT FAMILY ACETYLTRANSFERASE"/>
    <property type="match status" value="1"/>
</dbReference>
<dbReference type="InterPro" id="IPR052523">
    <property type="entry name" value="Trichothecene_AcTrans"/>
</dbReference>
<evidence type="ECO:0000259" key="1">
    <source>
        <dbReference type="PROSITE" id="PS51186"/>
    </source>
</evidence>
<proteinExistence type="predicted"/>
<keyword evidence="3" id="KW-1185">Reference proteome</keyword>
<dbReference type="PANTHER" id="PTHR42791:SF1">
    <property type="entry name" value="N-ACETYLTRANSFERASE DOMAIN-CONTAINING PROTEIN"/>
    <property type="match status" value="1"/>
</dbReference>
<dbReference type="InParanoid" id="A0A409XIH3"/>
<protein>
    <recommendedName>
        <fullName evidence="1">N-acetyltransferase domain-containing protein</fullName>
    </recommendedName>
</protein>
<dbReference type="AlphaFoldDB" id="A0A409XIH3"/>
<name>A0A409XIH3_PSICY</name>
<dbReference type="InterPro" id="IPR000182">
    <property type="entry name" value="GNAT_dom"/>
</dbReference>
<dbReference type="Pfam" id="PF13673">
    <property type="entry name" value="Acetyltransf_10"/>
    <property type="match status" value="1"/>
</dbReference>